<dbReference type="Pfam" id="PF25990">
    <property type="entry name" value="Beta-barrel_YknX"/>
    <property type="match status" value="1"/>
</dbReference>
<evidence type="ECO:0000256" key="2">
    <source>
        <dbReference type="ARBA" id="ARBA00023054"/>
    </source>
</evidence>
<feature type="compositionally biased region" description="Polar residues" evidence="4">
    <location>
        <begin position="286"/>
        <end position="295"/>
    </location>
</feature>
<reference evidence="6 7" key="1">
    <citation type="submission" date="2019-02" db="EMBL/GenBank/DDBJ databases">
        <authorList>
            <consortium name="Pathogen Informatics"/>
        </authorList>
    </citation>
    <scope>NUCLEOTIDE SEQUENCE [LARGE SCALE GENOMIC DNA]</scope>
    <source>
        <strain evidence="6 7">3012STDY7089603</strain>
    </source>
</reference>
<accession>A0A8H2M886</accession>
<dbReference type="AlphaFoldDB" id="A0A8H2M886"/>
<comment type="subcellular location">
    <subcellularLocation>
        <location evidence="1">Cell envelope</location>
    </subcellularLocation>
</comment>
<feature type="coiled-coil region" evidence="3">
    <location>
        <begin position="298"/>
        <end position="353"/>
    </location>
</feature>
<name>A0A8H2M886_9FIRM</name>
<feature type="domain" description="YknX-like beta-barrel" evidence="5">
    <location>
        <begin position="485"/>
        <end position="563"/>
    </location>
</feature>
<dbReference type="PANTHER" id="PTHR32347:SF14">
    <property type="entry name" value="EFFLUX SYSTEM COMPONENT YKNX-RELATED"/>
    <property type="match status" value="1"/>
</dbReference>
<proteinExistence type="predicted"/>
<sequence length="656" mass="71699">MKKIRRFLANLPQKGATFFARHKLLSILGLVLVVVLVATGLMKALRPDAGIQVTKNQVVTLKHKDVTNAVNETGTVVSSTVVDVYAQKQSPIVALHVKVGDRVEKGDLIAELDSQDIRQQIAEKQASAAAQAKTLGAQISAAKNRLYEAVTGKKNGTNPGVQGANSSLVASFDAYKQAQKVYEDYKRSLDQGYNPELLAEKSERDSLAYQETSSNVKYSQLRYDLAQSSQRAMDSRSRAGSLDGQIAGLKNQLDSLNQQVIQTTREISQKNRDLEKASGANPPAGTPSNGQGSNHSRVEGLQKDLDDLNERQEKTRLEIAQVTENLAKLQGDREKYLAEAEAMDKEVEAMAKTIPNAQIELEKARSDAQLSADKEVKNKKAREDQLKTYKQNMEVAKNAYDQALKALEGARVAQDNDIANLKDSLQQAQAGKNNVDQEELKFLKESLDQTLVKAPASGTITQLKAKLGETPAEALARVETVNTLRVESHIKEYNINDVHVGTKVVLTSDAVEGKEFMGEVVSVSPGPEEKAEGSPSKDVYYKTVIDIKGGQESLLAPGMNVRVKYILSQEKNTFSVPTDAIYERDKNHYILSLKDLGKNRYELVSLPVTVGLSNDFESSITGPALKEKMKVLTSSQGYGQGQVVTIIEAPEEGQDG</sequence>
<evidence type="ECO:0000313" key="7">
    <source>
        <dbReference type="Proteomes" id="UP000377798"/>
    </source>
</evidence>
<dbReference type="GO" id="GO:0030313">
    <property type="term" value="C:cell envelope"/>
    <property type="evidence" value="ECO:0007669"/>
    <property type="project" value="UniProtKB-SubCell"/>
</dbReference>
<dbReference type="InterPro" id="IPR058636">
    <property type="entry name" value="Beta-barrel_YknX"/>
</dbReference>
<organism evidence="6 7">
    <name type="scientific">Urinicoccus massiliensis</name>
    <dbReference type="NCBI Taxonomy" id="1723382"/>
    <lineage>
        <taxon>Bacteria</taxon>
        <taxon>Bacillati</taxon>
        <taxon>Bacillota</taxon>
        <taxon>Tissierellia</taxon>
        <taxon>Tissierellales</taxon>
        <taxon>Peptoniphilaceae</taxon>
        <taxon>Urinicoccus</taxon>
    </lineage>
</organism>
<comment type="caution">
    <text evidence="6">The sequence shown here is derived from an EMBL/GenBank/DDBJ whole genome shotgun (WGS) entry which is preliminary data.</text>
</comment>
<dbReference type="Gene3D" id="2.40.30.170">
    <property type="match status" value="1"/>
</dbReference>
<keyword evidence="7" id="KW-1185">Reference proteome</keyword>
<evidence type="ECO:0000256" key="4">
    <source>
        <dbReference type="SAM" id="MobiDB-lite"/>
    </source>
</evidence>
<evidence type="ECO:0000313" key="6">
    <source>
        <dbReference type="EMBL" id="VFB17028.1"/>
    </source>
</evidence>
<evidence type="ECO:0000259" key="5">
    <source>
        <dbReference type="Pfam" id="PF25990"/>
    </source>
</evidence>
<evidence type="ECO:0000256" key="1">
    <source>
        <dbReference type="ARBA" id="ARBA00004196"/>
    </source>
</evidence>
<dbReference type="InterPro" id="IPR050465">
    <property type="entry name" value="UPF0194_transport"/>
</dbReference>
<dbReference type="Gene3D" id="2.40.50.100">
    <property type="match status" value="1"/>
</dbReference>
<keyword evidence="2 3" id="KW-0175">Coiled coil</keyword>
<dbReference type="Proteomes" id="UP000377798">
    <property type="component" value="Unassembled WGS sequence"/>
</dbReference>
<evidence type="ECO:0000256" key="3">
    <source>
        <dbReference type="SAM" id="Coils"/>
    </source>
</evidence>
<feature type="coiled-coil region" evidence="3">
    <location>
        <begin position="379"/>
        <end position="438"/>
    </location>
</feature>
<protein>
    <submittedName>
        <fullName evidence="6">Macrolide transporter subunit MacA</fullName>
    </submittedName>
</protein>
<gene>
    <name evidence="6" type="ORF">NCTC13150_01607</name>
</gene>
<dbReference type="PANTHER" id="PTHR32347">
    <property type="entry name" value="EFFLUX SYSTEM COMPONENT YKNX-RELATED"/>
    <property type="match status" value="1"/>
</dbReference>
<dbReference type="RefSeq" id="WP_165478640.1">
    <property type="nucleotide sequence ID" value="NZ_CAACYI010000001.1"/>
</dbReference>
<dbReference type="EMBL" id="CAACYI010000001">
    <property type="protein sequence ID" value="VFB17028.1"/>
    <property type="molecule type" value="Genomic_DNA"/>
</dbReference>
<feature type="region of interest" description="Disordered" evidence="4">
    <location>
        <begin position="268"/>
        <end position="298"/>
    </location>
</feature>